<dbReference type="InterPro" id="IPR004843">
    <property type="entry name" value="Calcineurin-like_PHP"/>
</dbReference>
<dbReference type="PANTHER" id="PTHR34990:SF1">
    <property type="entry name" value="UDP-2,3-DIACYLGLUCOSAMINE HYDROLASE"/>
    <property type="match status" value="1"/>
</dbReference>
<name>A0ABW5IRY9_9BACT</name>
<organism evidence="8 9">
    <name type="scientific">Pontibacter locisalis</name>
    <dbReference type="NCBI Taxonomy" id="1719035"/>
    <lineage>
        <taxon>Bacteria</taxon>
        <taxon>Pseudomonadati</taxon>
        <taxon>Bacteroidota</taxon>
        <taxon>Cytophagia</taxon>
        <taxon>Cytophagales</taxon>
        <taxon>Hymenobacteraceae</taxon>
        <taxon>Pontibacter</taxon>
    </lineage>
</organism>
<dbReference type="Pfam" id="PF00149">
    <property type="entry name" value="Metallophos"/>
    <property type="match status" value="1"/>
</dbReference>
<keyword evidence="1" id="KW-1003">Cell membrane</keyword>
<dbReference type="EMBL" id="JBHULU010000039">
    <property type="protein sequence ID" value="MFD2516174.1"/>
    <property type="molecule type" value="Genomic_DNA"/>
</dbReference>
<keyword evidence="3" id="KW-0479">Metal-binding</keyword>
<dbReference type="CDD" id="cd07398">
    <property type="entry name" value="MPP_YbbF-LpxH"/>
    <property type="match status" value="1"/>
</dbReference>
<sequence>MTFHINELEPGKKVYFASDFHLGVPDAKTSKEREKKIVRWLEMARHDAAAILLLGDIFDFWFEYKHAIPKGFARLQGKLAELTDAGIPVLFFTGNHDMWMFDYFTEELNIPILRDPISTSIGGKTFYIGHGDGLGPGDHTYKVLKKVFNNKACQWLFARLHPNLGIGVANMWSRRSRISNIKKDESFLGDEEWLVQYCHEVQEKKHHDYYIFGHRHLPLDVPIGTNSRYLNLGEWVSFCTYGVYDGEKLKLETFEA</sequence>
<dbReference type="Proteomes" id="UP001597544">
    <property type="component" value="Unassembled WGS sequence"/>
</dbReference>
<gene>
    <name evidence="8" type="ORF">ACFSRY_20050</name>
</gene>
<dbReference type="EC" id="3.6.1.54" evidence="8"/>
<dbReference type="InterPro" id="IPR043461">
    <property type="entry name" value="LpxH-like"/>
</dbReference>
<dbReference type="RefSeq" id="WP_377512472.1">
    <property type="nucleotide sequence ID" value="NZ_JBHULU010000039.1"/>
</dbReference>
<accession>A0ABW5IRY9</accession>
<evidence type="ECO:0000256" key="5">
    <source>
        <dbReference type="ARBA" id="ARBA00023136"/>
    </source>
</evidence>
<feature type="domain" description="Calcineurin-like phosphoesterase" evidence="7">
    <location>
        <begin position="13"/>
        <end position="217"/>
    </location>
</feature>
<evidence type="ECO:0000313" key="9">
    <source>
        <dbReference type="Proteomes" id="UP001597544"/>
    </source>
</evidence>
<comment type="caution">
    <text evidence="8">The sequence shown here is derived from an EMBL/GenBank/DDBJ whole genome shotgun (WGS) entry which is preliminary data.</text>
</comment>
<evidence type="ECO:0000256" key="2">
    <source>
        <dbReference type="ARBA" id="ARBA00022519"/>
    </source>
</evidence>
<evidence type="ECO:0000256" key="4">
    <source>
        <dbReference type="ARBA" id="ARBA00022801"/>
    </source>
</evidence>
<evidence type="ECO:0000259" key="7">
    <source>
        <dbReference type="Pfam" id="PF00149"/>
    </source>
</evidence>
<evidence type="ECO:0000313" key="8">
    <source>
        <dbReference type="EMBL" id="MFD2516174.1"/>
    </source>
</evidence>
<keyword evidence="6" id="KW-0464">Manganese</keyword>
<keyword evidence="4 8" id="KW-0378">Hydrolase</keyword>
<evidence type="ECO:0000256" key="3">
    <source>
        <dbReference type="ARBA" id="ARBA00022723"/>
    </source>
</evidence>
<proteinExistence type="predicted"/>
<dbReference type="Gene3D" id="3.60.21.10">
    <property type="match status" value="1"/>
</dbReference>
<dbReference type="GO" id="GO:0016787">
    <property type="term" value="F:hydrolase activity"/>
    <property type="evidence" value="ECO:0007669"/>
    <property type="project" value="UniProtKB-KW"/>
</dbReference>
<evidence type="ECO:0000256" key="1">
    <source>
        <dbReference type="ARBA" id="ARBA00022475"/>
    </source>
</evidence>
<keyword evidence="9" id="KW-1185">Reference proteome</keyword>
<dbReference type="PANTHER" id="PTHR34990">
    <property type="entry name" value="UDP-2,3-DIACYLGLUCOSAMINE HYDROLASE-RELATED"/>
    <property type="match status" value="1"/>
</dbReference>
<evidence type="ECO:0000256" key="6">
    <source>
        <dbReference type="ARBA" id="ARBA00023211"/>
    </source>
</evidence>
<dbReference type="InterPro" id="IPR029052">
    <property type="entry name" value="Metallo-depent_PP-like"/>
</dbReference>
<reference evidence="9" key="1">
    <citation type="journal article" date="2019" name="Int. J. Syst. Evol. Microbiol.">
        <title>The Global Catalogue of Microorganisms (GCM) 10K type strain sequencing project: providing services to taxonomists for standard genome sequencing and annotation.</title>
        <authorList>
            <consortium name="The Broad Institute Genomics Platform"/>
            <consortium name="The Broad Institute Genome Sequencing Center for Infectious Disease"/>
            <person name="Wu L."/>
            <person name="Ma J."/>
        </authorList>
    </citation>
    <scope>NUCLEOTIDE SEQUENCE [LARGE SCALE GENOMIC DNA]</scope>
    <source>
        <strain evidence="9">KCTC 42498</strain>
    </source>
</reference>
<protein>
    <submittedName>
        <fullName evidence="8">UDP-2,3-diacylglucosamine diphosphatase</fullName>
        <ecNumber evidence="8">3.6.1.54</ecNumber>
    </submittedName>
</protein>
<keyword evidence="2" id="KW-0997">Cell inner membrane</keyword>
<keyword evidence="5" id="KW-0472">Membrane</keyword>
<dbReference type="SUPFAM" id="SSF56300">
    <property type="entry name" value="Metallo-dependent phosphatases"/>
    <property type="match status" value="1"/>
</dbReference>